<dbReference type="EMBL" id="MU839828">
    <property type="protein sequence ID" value="KAK1759038.1"/>
    <property type="molecule type" value="Genomic_DNA"/>
</dbReference>
<evidence type="ECO:0000313" key="4">
    <source>
        <dbReference type="Proteomes" id="UP001239445"/>
    </source>
</evidence>
<dbReference type="PANTHER" id="PTHR24359:SF1">
    <property type="entry name" value="INHIBITOR OF NUCLEAR FACTOR KAPPA-B KINASE EPSILON SUBUNIT HOMOLOG 1-RELATED"/>
    <property type="match status" value="1"/>
</dbReference>
<comment type="caution">
    <text evidence="3">The sequence shown here is derived from an EMBL/GenBank/DDBJ whole genome shotgun (WGS) entry which is preliminary data.</text>
</comment>
<evidence type="ECO:0000259" key="2">
    <source>
        <dbReference type="PROSITE" id="PS50011"/>
    </source>
</evidence>
<accession>A0AAJ0BIQ9</accession>
<feature type="region of interest" description="Disordered" evidence="1">
    <location>
        <begin position="553"/>
        <end position="572"/>
    </location>
</feature>
<feature type="compositionally biased region" description="Basic and acidic residues" evidence="1">
    <location>
        <begin position="667"/>
        <end position="680"/>
    </location>
</feature>
<name>A0AAJ0BIQ9_9PEZI</name>
<reference evidence="3" key="1">
    <citation type="submission" date="2023-06" db="EMBL/GenBank/DDBJ databases">
        <title>Genome-scale phylogeny and comparative genomics of the fungal order Sordariales.</title>
        <authorList>
            <consortium name="Lawrence Berkeley National Laboratory"/>
            <person name="Hensen N."/>
            <person name="Bonometti L."/>
            <person name="Westerberg I."/>
            <person name="Brannstrom I.O."/>
            <person name="Guillou S."/>
            <person name="Cros-Aarteil S."/>
            <person name="Calhoun S."/>
            <person name="Haridas S."/>
            <person name="Kuo A."/>
            <person name="Mondo S."/>
            <person name="Pangilinan J."/>
            <person name="Riley R."/>
            <person name="Labutti K."/>
            <person name="Andreopoulos B."/>
            <person name="Lipzen A."/>
            <person name="Chen C."/>
            <person name="Yanf M."/>
            <person name="Daum C."/>
            <person name="Ng V."/>
            <person name="Clum A."/>
            <person name="Steindorff A."/>
            <person name="Ohm R."/>
            <person name="Martin F."/>
            <person name="Silar P."/>
            <person name="Natvig D."/>
            <person name="Lalanne C."/>
            <person name="Gautier V."/>
            <person name="Ament-Velasquez S.L."/>
            <person name="Kruys A."/>
            <person name="Hutchinson M.I."/>
            <person name="Powell A.J."/>
            <person name="Barry K."/>
            <person name="Miller A.N."/>
            <person name="Grigoriev I.V."/>
            <person name="Debuchy R."/>
            <person name="Gladieux P."/>
            <person name="Thoren M.H."/>
            <person name="Johannesson H."/>
        </authorList>
    </citation>
    <scope>NUCLEOTIDE SEQUENCE</scope>
    <source>
        <strain evidence="3">PSN4</strain>
    </source>
</reference>
<protein>
    <submittedName>
        <fullName evidence="3">Kinase-like domain-containing protein</fullName>
    </submittedName>
</protein>
<dbReference type="SMART" id="SM00220">
    <property type="entry name" value="S_TKc"/>
    <property type="match status" value="1"/>
</dbReference>
<dbReference type="SUPFAM" id="SSF56112">
    <property type="entry name" value="Protein kinase-like (PK-like)"/>
    <property type="match status" value="1"/>
</dbReference>
<feature type="domain" description="Protein kinase" evidence="2">
    <location>
        <begin position="159"/>
        <end position="512"/>
    </location>
</feature>
<gene>
    <name evidence="3" type="ORF">QBC47DRAFT_292303</name>
</gene>
<dbReference type="Pfam" id="PF00069">
    <property type="entry name" value="Pkinase"/>
    <property type="match status" value="1"/>
</dbReference>
<feature type="compositionally biased region" description="Polar residues" evidence="1">
    <location>
        <begin position="710"/>
        <end position="726"/>
    </location>
</feature>
<dbReference type="Gene3D" id="1.10.510.10">
    <property type="entry name" value="Transferase(Phosphotransferase) domain 1"/>
    <property type="match status" value="1"/>
</dbReference>
<keyword evidence="3" id="KW-0418">Kinase</keyword>
<feature type="compositionally biased region" description="Pro residues" evidence="1">
    <location>
        <begin position="636"/>
        <end position="647"/>
    </location>
</feature>
<dbReference type="Proteomes" id="UP001239445">
    <property type="component" value="Unassembled WGS sequence"/>
</dbReference>
<dbReference type="PROSITE" id="PS50011">
    <property type="entry name" value="PROTEIN_KINASE_DOM"/>
    <property type="match status" value="1"/>
</dbReference>
<keyword evidence="3" id="KW-0808">Transferase</keyword>
<dbReference type="InterPro" id="IPR011009">
    <property type="entry name" value="Kinase-like_dom_sf"/>
</dbReference>
<keyword evidence="4" id="KW-1185">Reference proteome</keyword>
<proteinExistence type="predicted"/>
<feature type="region of interest" description="Disordered" evidence="1">
    <location>
        <begin position="607"/>
        <end position="648"/>
    </location>
</feature>
<feature type="region of interest" description="Disordered" evidence="1">
    <location>
        <begin position="667"/>
        <end position="726"/>
    </location>
</feature>
<evidence type="ECO:0000256" key="1">
    <source>
        <dbReference type="SAM" id="MobiDB-lite"/>
    </source>
</evidence>
<sequence>MSAIPPAPAPASVVPDVLADFNALVDGCKRVNYQGHAFYHPVSKIKEWMLAGNNLGKLLARAYPNGFATTTAKDIQESVIVFAILLRLRCGDQIHIFQQYFKDSNLDASLPESLLSRLKGCQEVLEAFDKERWAFNPAKIEDMLNHSKAYTGGRWILPFCRRHRVGGGGTATVDGVNVPHDLVPEELKSTLLERDPKRGYEFDDRDFGLCYQFAVKSYSDENHSVFETEISNFNGIRGLAGVIACFGWYTEETLVEGERQTTHNILLEYGDQDLDEYLAINSPPILMSEIIDFWKNIFEVAATLNKFHTLPYERPDGSGVNFHGWHGDVKPSNILFAQGKFKLADFGFAKFEPKLPGKKPETSLDGVTLTYGAPECDPGRRREKTTTHQTQKIDTWSFGCLLSSVATWVVFGSDAYERQYPFFRKYAMEKLIHERKSDGGTFEEPKALDGFHDGCNVLQAVKTWHQYILDSTRRSDTVTRKVVKLIESHMLRSDPEERSSFEKLTEQLRSIIQNAKDKQNRLLPNDPELLKALLMLDDTAPPDVNLQARLTDKTVGHQPTGPGLQTKRPKKTERIEEMVVTTKVASRRKALESELLSQNQTYTPPCVIFEPIDGPSNSMITEAGEHEQDAPTSSTSPPPREWPPEMTPPATAVEEKIPAMMYSPEDLHESKFSSPRHAEKLPVVNEPPEVSETDKSLSPSQGRRLPATTHLRSPSQGQLSTSDYNRSRFSLPPALSTSTLASNIDDFSQYRIGQLRAELERQWSERGIFDKMRGKIPVDHVQANFVQGRDIKFVVDNGFRMLEHWTEAKFVLVTLAMKIGALDDDGLDLLFTRGGHKEQGIKGSQIRNKFEAAMDKVATLNSTQPSRSSTLLPTQMAGALRQVLKEYRKHPSKKLTMIILTTGMWEAEEDGSDDVEGLLAKEIGRLAEDPSFRRERRLTIEFVSFGEYPDGLKRLGSLDDHLSSKYGIP</sequence>
<evidence type="ECO:0000313" key="3">
    <source>
        <dbReference type="EMBL" id="KAK1759038.1"/>
    </source>
</evidence>
<dbReference type="GO" id="GO:0004674">
    <property type="term" value="F:protein serine/threonine kinase activity"/>
    <property type="evidence" value="ECO:0007669"/>
    <property type="project" value="TreeGrafter"/>
</dbReference>
<dbReference type="GO" id="GO:0005524">
    <property type="term" value="F:ATP binding"/>
    <property type="evidence" value="ECO:0007669"/>
    <property type="project" value="InterPro"/>
</dbReference>
<dbReference type="PANTHER" id="PTHR24359">
    <property type="entry name" value="SERINE/THREONINE-PROTEIN KINASE SBK1"/>
    <property type="match status" value="1"/>
</dbReference>
<dbReference type="InterPro" id="IPR000719">
    <property type="entry name" value="Prot_kinase_dom"/>
</dbReference>
<organism evidence="3 4">
    <name type="scientific">Echria macrotheca</name>
    <dbReference type="NCBI Taxonomy" id="438768"/>
    <lineage>
        <taxon>Eukaryota</taxon>
        <taxon>Fungi</taxon>
        <taxon>Dikarya</taxon>
        <taxon>Ascomycota</taxon>
        <taxon>Pezizomycotina</taxon>
        <taxon>Sordariomycetes</taxon>
        <taxon>Sordariomycetidae</taxon>
        <taxon>Sordariales</taxon>
        <taxon>Schizotheciaceae</taxon>
        <taxon>Echria</taxon>
    </lineage>
</organism>
<dbReference type="AlphaFoldDB" id="A0AAJ0BIQ9"/>